<evidence type="ECO:0000313" key="3">
    <source>
        <dbReference type="Proteomes" id="UP001156882"/>
    </source>
</evidence>
<feature type="transmembrane region" description="Helical" evidence="1">
    <location>
        <begin position="373"/>
        <end position="404"/>
    </location>
</feature>
<gene>
    <name evidence="2" type="ORF">GCM10007874_02270</name>
</gene>
<evidence type="ECO:0000256" key="1">
    <source>
        <dbReference type="SAM" id="Phobius"/>
    </source>
</evidence>
<dbReference type="Gene3D" id="3.40.50.1000">
    <property type="entry name" value="HAD superfamily/HAD-like"/>
    <property type="match status" value="1"/>
</dbReference>
<comment type="caution">
    <text evidence="2">The sequence shown here is derived from an EMBL/GenBank/DDBJ whole genome shotgun (WGS) entry which is preliminary data.</text>
</comment>
<keyword evidence="1" id="KW-1133">Transmembrane helix</keyword>
<feature type="transmembrane region" description="Helical" evidence="1">
    <location>
        <begin position="332"/>
        <end position="353"/>
    </location>
</feature>
<dbReference type="InterPro" id="IPR023214">
    <property type="entry name" value="HAD_sf"/>
</dbReference>
<dbReference type="EMBL" id="BSPC01000005">
    <property type="protein sequence ID" value="GLS17212.1"/>
    <property type="molecule type" value="Genomic_DNA"/>
</dbReference>
<proteinExistence type="predicted"/>
<organism evidence="2 3">
    <name type="scientific">Labrys miyagiensis</name>
    <dbReference type="NCBI Taxonomy" id="346912"/>
    <lineage>
        <taxon>Bacteria</taxon>
        <taxon>Pseudomonadati</taxon>
        <taxon>Pseudomonadota</taxon>
        <taxon>Alphaproteobacteria</taxon>
        <taxon>Hyphomicrobiales</taxon>
        <taxon>Xanthobacteraceae</taxon>
        <taxon>Labrys</taxon>
    </lineage>
</organism>
<keyword evidence="1" id="KW-0812">Transmembrane</keyword>
<feature type="transmembrane region" description="Helical" evidence="1">
    <location>
        <begin position="233"/>
        <end position="253"/>
    </location>
</feature>
<feature type="transmembrane region" description="Helical" evidence="1">
    <location>
        <begin position="306"/>
        <end position="325"/>
    </location>
</feature>
<keyword evidence="3" id="KW-1185">Reference proteome</keyword>
<name>A0ABQ6CC30_9HYPH</name>
<evidence type="ECO:0008006" key="4">
    <source>
        <dbReference type="Google" id="ProtNLM"/>
    </source>
</evidence>
<sequence length="480" mass="53839">MQRQPIAEAVREDIVNGKELVFVDFDHTLLACNSSELFIAACKPSWLVACIDLVVRRLIPWKLTHVPHWYRLRDYACCALIVLLCPWNVMLWKRGAPDLFRRHESRELAVSLRACDPTRLVIVSFGLQWIIRALLSESSWRDTPLVATPNLAGPAYFSSGKLDIVRAHYPDEVIARAACISDSLDDQDILHAVGKGVLIEPQGDVYRAEEHLYLPLRYTAAAKYARSYVLDQFLFVDVLIVIAATSFGFSTLWQACLFVPPLMLSLMCVYELGYFENDMVAARKEVAPTLTAKVERYRTYPIGFGAWAWALVLGLLGVLLGWHFGALRSETLLVSAACWLAVLAVVRAVFFAYNGTATRWRAFFYPVLQLLKYGSPFVLILASLPGAVLVLSQIMLMWCSYLIYRAGGNNKAFNRDVLRLMMFGLGGVCLAASFRSAPVEGFFPYAITAAWACARVFKAPIMRACKTLRSRPARRSETAL</sequence>
<protein>
    <recommendedName>
        <fullName evidence="4">Haloacid dehalogenase-like hydrolase</fullName>
    </recommendedName>
</protein>
<dbReference type="Proteomes" id="UP001156882">
    <property type="component" value="Unassembled WGS sequence"/>
</dbReference>
<evidence type="ECO:0000313" key="2">
    <source>
        <dbReference type="EMBL" id="GLS17212.1"/>
    </source>
</evidence>
<reference evidence="3" key="1">
    <citation type="journal article" date="2019" name="Int. J. Syst. Evol. Microbiol.">
        <title>The Global Catalogue of Microorganisms (GCM) 10K type strain sequencing project: providing services to taxonomists for standard genome sequencing and annotation.</title>
        <authorList>
            <consortium name="The Broad Institute Genomics Platform"/>
            <consortium name="The Broad Institute Genome Sequencing Center for Infectious Disease"/>
            <person name="Wu L."/>
            <person name="Ma J."/>
        </authorList>
    </citation>
    <scope>NUCLEOTIDE SEQUENCE [LARGE SCALE GENOMIC DNA]</scope>
    <source>
        <strain evidence="3">NBRC 101365</strain>
    </source>
</reference>
<dbReference type="RefSeq" id="WP_284310040.1">
    <property type="nucleotide sequence ID" value="NZ_BSPC01000005.1"/>
</dbReference>
<feature type="transmembrane region" description="Helical" evidence="1">
    <location>
        <begin position="416"/>
        <end position="436"/>
    </location>
</feature>
<accession>A0ABQ6CC30</accession>
<keyword evidence="1" id="KW-0472">Membrane</keyword>